<evidence type="ECO:0000313" key="1">
    <source>
        <dbReference type="EMBL" id="GMA94774.1"/>
    </source>
</evidence>
<dbReference type="Gene3D" id="3.20.20.140">
    <property type="entry name" value="Metal-dependent hydrolases"/>
    <property type="match status" value="1"/>
</dbReference>
<dbReference type="SUPFAM" id="SSF51556">
    <property type="entry name" value="Metallo-dependent hydrolases"/>
    <property type="match status" value="1"/>
</dbReference>
<sequence>MSAHLREYVPRLESAAIDEVAGPAGRAGARLQISHLRAVGDDGDFAAVLDHVEELRRGQDVAADLYPYVHGHTTALQLLPSELRALGPAAVLAACRTDPERIAGLLRDHGRSPEHIIVMKATATPDAVGHDLRDAPGDPFDWLVHLLVANECRVDVAVESGRWQDVDAAFERPWLSIGSDGTALDASHTASAPHPRSWGPFRRATAGCGTAGSRSARSCAV</sequence>
<proteinExistence type="predicted"/>
<name>A0ABQ6K670_9MICO</name>
<dbReference type="EMBL" id="BSVB01000001">
    <property type="protein sequence ID" value="GMA94774.1"/>
    <property type="molecule type" value="Genomic_DNA"/>
</dbReference>
<dbReference type="Proteomes" id="UP001157034">
    <property type="component" value="Unassembled WGS sequence"/>
</dbReference>
<reference evidence="2" key="1">
    <citation type="journal article" date="2019" name="Int. J. Syst. Evol. Microbiol.">
        <title>The Global Catalogue of Microorganisms (GCM) 10K type strain sequencing project: providing services to taxonomists for standard genome sequencing and annotation.</title>
        <authorList>
            <consortium name="The Broad Institute Genomics Platform"/>
            <consortium name="The Broad Institute Genome Sequencing Center for Infectious Disease"/>
            <person name="Wu L."/>
            <person name="Ma J."/>
        </authorList>
    </citation>
    <scope>NUCLEOTIDE SEQUENCE [LARGE SCALE GENOMIC DNA]</scope>
    <source>
        <strain evidence="2">NBRC 108894</strain>
    </source>
</reference>
<dbReference type="InterPro" id="IPR032466">
    <property type="entry name" value="Metal_Hydrolase"/>
</dbReference>
<keyword evidence="2" id="KW-1185">Reference proteome</keyword>
<organism evidence="1 2">
    <name type="scientific">Pseudolysinimonas kribbensis</name>
    <dbReference type="NCBI Taxonomy" id="433641"/>
    <lineage>
        <taxon>Bacteria</taxon>
        <taxon>Bacillati</taxon>
        <taxon>Actinomycetota</taxon>
        <taxon>Actinomycetes</taxon>
        <taxon>Micrococcales</taxon>
        <taxon>Microbacteriaceae</taxon>
        <taxon>Pseudolysinimonas</taxon>
    </lineage>
</organism>
<gene>
    <name evidence="1" type="ORF">GCM10025881_15980</name>
</gene>
<comment type="caution">
    <text evidence="1">The sequence shown here is derived from an EMBL/GenBank/DDBJ whole genome shotgun (WGS) entry which is preliminary data.</text>
</comment>
<protein>
    <submittedName>
        <fullName evidence="1">Uncharacterized protein</fullName>
    </submittedName>
</protein>
<accession>A0ABQ6K670</accession>
<evidence type="ECO:0000313" key="2">
    <source>
        <dbReference type="Proteomes" id="UP001157034"/>
    </source>
</evidence>